<gene>
    <name evidence="3" type="ORF">EDS130_LOCUS32587</name>
</gene>
<dbReference type="PANTHER" id="PTHR28208:SF1">
    <property type="entry name" value="FILAMENT ORGANIZATION PROTEIN APP1-LIKE, PUTATIVE (AFU_ORTHOLOGUE AFUA_1G06650)-RELATED"/>
    <property type="match status" value="1"/>
</dbReference>
<keyword evidence="1" id="KW-0472">Membrane</keyword>
<proteinExistence type="predicted"/>
<protein>
    <recommendedName>
        <fullName evidence="2">Phosphatidate phosphatase APP1 catalytic domain-containing protein</fullName>
    </recommendedName>
</protein>
<evidence type="ECO:0000313" key="4">
    <source>
        <dbReference type="Proteomes" id="UP000663852"/>
    </source>
</evidence>
<accession>A0A815GE17</accession>
<evidence type="ECO:0000256" key="1">
    <source>
        <dbReference type="SAM" id="Phobius"/>
    </source>
</evidence>
<dbReference type="EMBL" id="CAJNOJ010000251">
    <property type="protein sequence ID" value="CAF1338271.1"/>
    <property type="molecule type" value="Genomic_DNA"/>
</dbReference>
<keyword evidence="1" id="KW-0812">Transmembrane</keyword>
<name>A0A815GE17_ADIRI</name>
<keyword evidence="1" id="KW-1133">Transmembrane helix</keyword>
<dbReference type="Pfam" id="PF09949">
    <property type="entry name" value="APP1_cat"/>
    <property type="match status" value="2"/>
</dbReference>
<reference evidence="3" key="1">
    <citation type="submission" date="2021-02" db="EMBL/GenBank/DDBJ databases">
        <authorList>
            <person name="Nowell W R."/>
        </authorList>
    </citation>
    <scope>NUCLEOTIDE SEQUENCE</scope>
</reference>
<organism evidence="3 4">
    <name type="scientific">Adineta ricciae</name>
    <name type="common">Rotifer</name>
    <dbReference type="NCBI Taxonomy" id="249248"/>
    <lineage>
        <taxon>Eukaryota</taxon>
        <taxon>Metazoa</taxon>
        <taxon>Spiralia</taxon>
        <taxon>Gnathifera</taxon>
        <taxon>Rotifera</taxon>
        <taxon>Eurotatoria</taxon>
        <taxon>Bdelloidea</taxon>
        <taxon>Adinetida</taxon>
        <taxon>Adinetidae</taxon>
        <taxon>Adineta</taxon>
    </lineage>
</organism>
<dbReference type="GO" id="GO:0008195">
    <property type="term" value="F:phosphatidate phosphatase activity"/>
    <property type="evidence" value="ECO:0007669"/>
    <property type="project" value="InterPro"/>
</dbReference>
<dbReference type="InterPro" id="IPR052935">
    <property type="entry name" value="Mg2+_PAP"/>
</dbReference>
<sequence>MEKHLLISIFFAQFLPNLSFFFSNDKQLYLVPSVAFRYHSNASNAQPTDDWILYAQGWYFEHNLVRAKLARTALSTVVNEVNRKRVAYFTGSGKKYKTLCLEGLTSEMCVKTDAHGLLKKQFRLSNDDVQHLRIPGGKVEYFVSTNDGNLRSKGEIFLCDDNGISIISDIDDTIKVTGVTSVRSVLRHTFSGEYEAILGMSERYRLYEKSYNATFHYLTASPDQLYPFLRDFLDYEQFPSGSYHMRHFTWINQSRRLRTLSTEMLSVALTTFAMIQSWTISIWLSIIFFGILLAYIYEQLTYMSKRGSLPGPKLTVPFIGGILHMLSAPYDFWHGQMDYGKLSWNSIIGRFFVLVADSESCRKHLRIPGGKVEYFVSTNDGNLRSKGEIFLCDDNGISIISDIDDTIKVTGVTSVRSVLRHTFSGEYEAILGMSERYRLYEESYNATFHYLTASPDQLYPFLRDFLDYEQFPSGSYHMRHFTWFDTNFFGFFSSKSFIKQKTTILHMFFQETHSRKFVLLGDIFQKDPEIYANIYRHYANRILKIFIRVANLTASNRLSHVFQQIPKSKWDTFVNGYDLPEKIF</sequence>
<dbReference type="PANTHER" id="PTHR28208">
    <property type="entry name" value="PHOSPHATIDATE PHOSPHATASE APP1"/>
    <property type="match status" value="1"/>
</dbReference>
<dbReference type="Proteomes" id="UP000663852">
    <property type="component" value="Unassembled WGS sequence"/>
</dbReference>
<feature type="domain" description="Phosphatidate phosphatase APP1 catalytic" evidence="2">
    <location>
        <begin position="164"/>
        <end position="255"/>
    </location>
</feature>
<dbReference type="AlphaFoldDB" id="A0A815GE17"/>
<evidence type="ECO:0000259" key="2">
    <source>
        <dbReference type="Pfam" id="PF09949"/>
    </source>
</evidence>
<dbReference type="InterPro" id="IPR019236">
    <property type="entry name" value="APP1_cat"/>
</dbReference>
<dbReference type="OrthoDB" id="2117591at2759"/>
<feature type="domain" description="Phosphatidate phosphatase APP1 catalytic" evidence="2">
    <location>
        <begin position="397"/>
        <end position="548"/>
    </location>
</feature>
<evidence type="ECO:0000313" key="3">
    <source>
        <dbReference type="EMBL" id="CAF1338271.1"/>
    </source>
</evidence>
<feature type="transmembrane region" description="Helical" evidence="1">
    <location>
        <begin position="278"/>
        <end position="297"/>
    </location>
</feature>
<comment type="caution">
    <text evidence="3">The sequence shown here is derived from an EMBL/GenBank/DDBJ whole genome shotgun (WGS) entry which is preliminary data.</text>
</comment>